<sequence>VPLRLRSSPTLAHPLVGDASQLPHAEPRRRSPAQLPRPVLSSLPCKSCFRRATAPPRSSRNGFAPSLSPSSPWLASSFLLHGELLPAASIHVRHRAGHGGGQIHACSSGDGRHGAVHQGPTLVSADAKQACSAGESL</sequence>
<reference evidence="3" key="1">
    <citation type="journal article" date="2013" name="Nature">
        <title>Draft genome of the wheat A-genome progenitor Triticum urartu.</title>
        <authorList>
            <person name="Ling H.Q."/>
            <person name="Zhao S."/>
            <person name="Liu D."/>
            <person name="Wang J."/>
            <person name="Sun H."/>
            <person name="Zhang C."/>
            <person name="Fan H."/>
            <person name="Li D."/>
            <person name="Dong L."/>
            <person name="Tao Y."/>
            <person name="Gao C."/>
            <person name="Wu H."/>
            <person name="Li Y."/>
            <person name="Cui Y."/>
            <person name="Guo X."/>
            <person name="Zheng S."/>
            <person name="Wang B."/>
            <person name="Yu K."/>
            <person name="Liang Q."/>
            <person name="Yang W."/>
            <person name="Lou X."/>
            <person name="Chen J."/>
            <person name="Feng M."/>
            <person name="Jian J."/>
            <person name="Zhang X."/>
            <person name="Luo G."/>
            <person name="Jiang Y."/>
            <person name="Liu J."/>
            <person name="Wang Z."/>
            <person name="Sha Y."/>
            <person name="Zhang B."/>
            <person name="Wu H."/>
            <person name="Tang D."/>
            <person name="Shen Q."/>
            <person name="Xue P."/>
            <person name="Zou S."/>
            <person name="Wang X."/>
            <person name="Liu X."/>
            <person name="Wang F."/>
            <person name="Yang Y."/>
            <person name="An X."/>
            <person name="Dong Z."/>
            <person name="Zhang K."/>
            <person name="Zhang X."/>
            <person name="Luo M.C."/>
            <person name="Dvorak J."/>
            <person name="Tong Y."/>
            <person name="Wang J."/>
            <person name="Yang H."/>
            <person name="Li Z."/>
            <person name="Wang D."/>
            <person name="Zhang A."/>
            <person name="Wang J."/>
        </authorList>
    </citation>
    <scope>NUCLEOTIDE SEQUENCE</scope>
    <source>
        <strain evidence="3">cv. G1812</strain>
    </source>
</reference>
<dbReference type="AlphaFoldDB" id="A0A8R7R0Q6"/>
<evidence type="ECO:0000313" key="2">
    <source>
        <dbReference type="EnsemblPlants" id="TuG1812G0700001237.01.T01.cds445707"/>
    </source>
</evidence>
<organism evidence="2 3">
    <name type="scientific">Triticum urartu</name>
    <name type="common">Red wild einkorn</name>
    <name type="synonym">Crithodium urartu</name>
    <dbReference type="NCBI Taxonomy" id="4572"/>
    <lineage>
        <taxon>Eukaryota</taxon>
        <taxon>Viridiplantae</taxon>
        <taxon>Streptophyta</taxon>
        <taxon>Embryophyta</taxon>
        <taxon>Tracheophyta</taxon>
        <taxon>Spermatophyta</taxon>
        <taxon>Magnoliopsida</taxon>
        <taxon>Liliopsida</taxon>
        <taxon>Poales</taxon>
        <taxon>Poaceae</taxon>
        <taxon>BOP clade</taxon>
        <taxon>Pooideae</taxon>
        <taxon>Triticodae</taxon>
        <taxon>Triticeae</taxon>
        <taxon>Triticinae</taxon>
        <taxon>Triticum</taxon>
    </lineage>
</organism>
<evidence type="ECO:0000313" key="3">
    <source>
        <dbReference type="Proteomes" id="UP000015106"/>
    </source>
</evidence>
<dbReference type="Gramene" id="TuG1812G0700001237.01.T01">
    <property type="protein sequence ID" value="TuG1812G0700001237.01.T01.cds445707"/>
    <property type="gene ID" value="TuG1812G0700001237.01"/>
</dbReference>
<feature type="region of interest" description="Disordered" evidence="1">
    <location>
        <begin position="1"/>
        <end position="41"/>
    </location>
</feature>
<protein>
    <submittedName>
        <fullName evidence="2">Uncharacterized protein</fullName>
    </submittedName>
</protein>
<accession>A0A8R7R0Q6</accession>
<feature type="region of interest" description="Disordered" evidence="1">
    <location>
        <begin position="96"/>
        <end position="117"/>
    </location>
</feature>
<proteinExistence type="predicted"/>
<name>A0A8R7R0Q6_TRIUA</name>
<keyword evidence="3" id="KW-1185">Reference proteome</keyword>
<reference evidence="2" key="2">
    <citation type="submission" date="2018-03" db="EMBL/GenBank/DDBJ databases">
        <title>The Triticum urartu genome reveals the dynamic nature of wheat genome evolution.</title>
        <authorList>
            <person name="Ling H."/>
            <person name="Ma B."/>
            <person name="Shi X."/>
            <person name="Liu H."/>
            <person name="Dong L."/>
            <person name="Sun H."/>
            <person name="Cao Y."/>
            <person name="Gao Q."/>
            <person name="Zheng S."/>
            <person name="Li Y."/>
            <person name="Yu Y."/>
            <person name="Du H."/>
            <person name="Qi M."/>
            <person name="Li Y."/>
            <person name="Yu H."/>
            <person name="Cui Y."/>
            <person name="Wang N."/>
            <person name="Chen C."/>
            <person name="Wu H."/>
            <person name="Zhao Y."/>
            <person name="Zhang J."/>
            <person name="Li Y."/>
            <person name="Zhou W."/>
            <person name="Zhang B."/>
            <person name="Hu W."/>
            <person name="Eijk M."/>
            <person name="Tang J."/>
            <person name="Witsenboer H."/>
            <person name="Zhao S."/>
            <person name="Li Z."/>
            <person name="Zhang A."/>
            <person name="Wang D."/>
            <person name="Liang C."/>
        </authorList>
    </citation>
    <scope>NUCLEOTIDE SEQUENCE [LARGE SCALE GENOMIC DNA]</scope>
    <source>
        <strain evidence="2">cv. G1812</strain>
    </source>
</reference>
<evidence type="ECO:0000256" key="1">
    <source>
        <dbReference type="SAM" id="MobiDB-lite"/>
    </source>
</evidence>
<dbReference type="EnsemblPlants" id="TuG1812G0700001237.01.T01">
    <property type="protein sequence ID" value="TuG1812G0700001237.01.T01.cds445707"/>
    <property type="gene ID" value="TuG1812G0700001237.01"/>
</dbReference>
<dbReference type="Proteomes" id="UP000015106">
    <property type="component" value="Chromosome 7"/>
</dbReference>
<reference evidence="2" key="3">
    <citation type="submission" date="2022-06" db="UniProtKB">
        <authorList>
            <consortium name="EnsemblPlants"/>
        </authorList>
    </citation>
    <scope>IDENTIFICATION</scope>
</reference>